<evidence type="ECO:0000313" key="3">
    <source>
        <dbReference type="Proteomes" id="UP001595547"/>
    </source>
</evidence>
<keyword evidence="3" id="KW-1185">Reference proteome</keyword>
<sequence length="169" mass="18154">MQDIAELERRITAAMARIGRGVESLAAAVPMPSDNPTAMLPESDFAVLNEKLDEERMLNAQLQERLRAVHQKDEAAKAALTEKISALNAQVAAQADELELLRNSTATLNAELAALRDVAELGVTEPEHINHAMLTELDALRAARAAEAEELSDIIAALNPLIEEAAANA</sequence>
<proteinExistence type="predicted"/>
<feature type="coiled-coil region" evidence="1">
    <location>
        <begin position="45"/>
        <end position="104"/>
    </location>
</feature>
<evidence type="ECO:0000313" key="2">
    <source>
        <dbReference type="EMBL" id="MFC3180411.1"/>
    </source>
</evidence>
<comment type="caution">
    <text evidence="2">The sequence shown here is derived from an EMBL/GenBank/DDBJ whole genome shotgun (WGS) entry which is preliminary data.</text>
</comment>
<protein>
    <submittedName>
        <fullName evidence="2">Uncharacterized protein</fullName>
    </submittedName>
</protein>
<dbReference type="RefSeq" id="WP_380072034.1">
    <property type="nucleotide sequence ID" value="NZ_JBHRTO010000001.1"/>
</dbReference>
<organism evidence="2 3">
    <name type="scientific">Cypionkella sinensis</name>
    <dbReference type="NCBI Taxonomy" id="1756043"/>
    <lineage>
        <taxon>Bacteria</taxon>
        <taxon>Pseudomonadati</taxon>
        <taxon>Pseudomonadota</taxon>
        <taxon>Alphaproteobacteria</taxon>
        <taxon>Rhodobacterales</taxon>
        <taxon>Paracoccaceae</taxon>
        <taxon>Cypionkella</taxon>
    </lineage>
</organism>
<keyword evidence="1" id="KW-0175">Coiled coil</keyword>
<evidence type="ECO:0000256" key="1">
    <source>
        <dbReference type="SAM" id="Coils"/>
    </source>
</evidence>
<accession>A0ABV7IV85</accession>
<dbReference type="Proteomes" id="UP001595547">
    <property type="component" value="Unassembled WGS sequence"/>
</dbReference>
<dbReference type="EMBL" id="JBHRTO010000001">
    <property type="protein sequence ID" value="MFC3180411.1"/>
    <property type="molecule type" value="Genomic_DNA"/>
</dbReference>
<name>A0ABV7IV85_9RHOB</name>
<reference evidence="3" key="1">
    <citation type="journal article" date="2019" name="Int. J. Syst. Evol. Microbiol.">
        <title>The Global Catalogue of Microorganisms (GCM) 10K type strain sequencing project: providing services to taxonomists for standard genome sequencing and annotation.</title>
        <authorList>
            <consortium name="The Broad Institute Genomics Platform"/>
            <consortium name="The Broad Institute Genome Sequencing Center for Infectious Disease"/>
            <person name="Wu L."/>
            <person name="Ma J."/>
        </authorList>
    </citation>
    <scope>NUCLEOTIDE SEQUENCE [LARGE SCALE GENOMIC DNA]</scope>
    <source>
        <strain evidence="3">KCTC 52039</strain>
    </source>
</reference>
<gene>
    <name evidence="2" type="ORF">ACFOGH_05385</name>
</gene>